<feature type="transmembrane region" description="Helical" evidence="7">
    <location>
        <begin position="219"/>
        <end position="242"/>
    </location>
</feature>
<dbReference type="PANTHER" id="PTHR23501">
    <property type="entry name" value="MAJOR FACILITATOR SUPERFAMILY"/>
    <property type="match status" value="1"/>
</dbReference>
<dbReference type="AlphaFoldDB" id="A0A845BIF2"/>
<evidence type="ECO:0000256" key="6">
    <source>
        <dbReference type="ARBA" id="ARBA00023136"/>
    </source>
</evidence>
<protein>
    <submittedName>
        <fullName evidence="9">DHA2 family efflux MFS transporter permease subunit</fullName>
    </submittedName>
</protein>
<comment type="caution">
    <text evidence="9">The sequence shown here is derived from an EMBL/GenBank/DDBJ whole genome shotgun (WGS) entry which is preliminary data.</text>
</comment>
<keyword evidence="5 7" id="KW-1133">Transmembrane helix</keyword>
<feature type="transmembrane region" description="Helical" evidence="7">
    <location>
        <begin position="194"/>
        <end position="213"/>
    </location>
</feature>
<feature type="transmembrane region" description="Helical" evidence="7">
    <location>
        <begin position="134"/>
        <end position="155"/>
    </location>
</feature>
<dbReference type="NCBIfam" id="TIGR00711">
    <property type="entry name" value="efflux_EmrB"/>
    <property type="match status" value="1"/>
</dbReference>
<feature type="transmembrane region" description="Helical" evidence="7">
    <location>
        <begin position="45"/>
        <end position="68"/>
    </location>
</feature>
<dbReference type="Gene3D" id="1.20.1250.20">
    <property type="entry name" value="MFS general substrate transporter like domains"/>
    <property type="match status" value="1"/>
</dbReference>
<evidence type="ECO:0000256" key="2">
    <source>
        <dbReference type="ARBA" id="ARBA00022448"/>
    </source>
</evidence>
<reference evidence="9 10" key="1">
    <citation type="submission" date="2019-03" db="EMBL/GenBank/DDBJ databases">
        <title>Roseomonas sp. a novel Roseomonas species isolated from Sea whip Gorgonian.</title>
        <authorList>
            <person name="Li F."/>
            <person name="Pan X."/>
            <person name="Huang S."/>
            <person name="Li Z."/>
            <person name="Meng B."/>
        </authorList>
    </citation>
    <scope>NUCLEOTIDE SEQUENCE [LARGE SCALE GENOMIC DNA]</scope>
    <source>
        <strain evidence="9 10">M0104</strain>
    </source>
</reference>
<sequence>MPVANRGAITACVILAVIMQALDTTIANVALPYIQGSVSASADQINWVLTSYIVAAAIMTPPSGWLSARFGRKRVLLVAIAGFVAASVLCGLAQSLVQIVAFRLLQGFFGASLVPLSQAILLDIYTPEERGSAMALFGVSVMVGPVLGPVLGGWLTDNLSWRWVFYINVPLGLLAFLGVSAFVQETRVEQGAKLDWTGFGALSLTIASLQLMLDRGEQLGWFGSGEILIEAVVAASAFYIFLVHTFTAERSFVNPRLFLDRNFALGMVFIFVVGITYLASLALMTPYLQTLMGYPVVTAGIVMGPRGMGTMVCMFIVGRLIGKVDTRLLLATGLLLTAWAMYDMTAWTPDVSQWRIIVTGFVQGAGLGFLFVPLTTVTFSTLPAQQRGEGTGLYNLSRNIGSAVGISAVTALISENTQINHAELVSHITPFNRLLQQPEMQAYSPLTLPGRAALDELVTNQATIIAYLDDFKLLMILSLASIPLLLLLRRPRQAAAVDHSIAVE</sequence>
<organism evidence="9 10">
    <name type="scientific">Teichococcus coralli</name>
    <dbReference type="NCBI Taxonomy" id="2545983"/>
    <lineage>
        <taxon>Bacteria</taxon>
        <taxon>Pseudomonadati</taxon>
        <taxon>Pseudomonadota</taxon>
        <taxon>Alphaproteobacteria</taxon>
        <taxon>Acetobacterales</taxon>
        <taxon>Roseomonadaceae</taxon>
        <taxon>Roseomonas</taxon>
    </lineage>
</organism>
<feature type="transmembrane region" description="Helical" evidence="7">
    <location>
        <begin position="354"/>
        <end position="377"/>
    </location>
</feature>
<dbReference type="PRINTS" id="PR01036">
    <property type="entry name" value="TCRTETB"/>
</dbReference>
<feature type="transmembrane region" description="Helical" evidence="7">
    <location>
        <begin position="324"/>
        <end position="342"/>
    </location>
</feature>
<keyword evidence="3" id="KW-1003">Cell membrane</keyword>
<evidence type="ECO:0000256" key="7">
    <source>
        <dbReference type="SAM" id="Phobius"/>
    </source>
</evidence>
<evidence type="ECO:0000256" key="3">
    <source>
        <dbReference type="ARBA" id="ARBA00022475"/>
    </source>
</evidence>
<evidence type="ECO:0000313" key="9">
    <source>
        <dbReference type="EMBL" id="MXP65067.1"/>
    </source>
</evidence>
<dbReference type="InterPro" id="IPR036259">
    <property type="entry name" value="MFS_trans_sf"/>
</dbReference>
<dbReference type="GO" id="GO:0005886">
    <property type="term" value="C:plasma membrane"/>
    <property type="evidence" value="ECO:0007669"/>
    <property type="project" value="UniProtKB-SubCell"/>
</dbReference>
<dbReference type="PROSITE" id="PS50850">
    <property type="entry name" value="MFS"/>
    <property type="match status" value="1"/>
</dbReference>
<dbReference type="InterPro" id="IPR011701">
    <property type="entry name" value="MFS"/>
</dbReference>
<dbReference type="CDD" id="cd17503">
    <property type="entry name" value="MFS_LmrB_MDR_like"/>
    <property type="match status" value="1"/>
</dbReference>
<feature type="transmembrane region" description="Helical" evidence="7">
    <location>
        <begin position="296"/>
        <end position="317"/>
    </location>
</feature>
<comment type="subcellular location">
    <subcellularLocation>
        <location evidence="1">Cell membrane</location>
        <topology evidence="1">Multi-pass membrane protein</topology>
    </subcellularLocation>
</comment>
<feature type="transmembrane region" description="Helical" evidence="7">
    <location>
        <begin position="100"/>
        <end position="122"/>
    </location>
</feature>
<dbReference type="OrthoDB" id="9771737at2"/>
<feature type="domain" description="Major facilitator superfamily (MFS) profile" evidence="8">
    <location>
        <begin position="9"/>
        <end position="493"/>
    </location>
</feature>
<dbReference type="InterPro" id="IPR004638">
    <property type="entry name" value="EmrB-like"/>
</dbReference>
<dbReference type="InterPro" id="IPR020846">
    <property type="entry name" value="MFS_dom"/>
</dbReference>
<evidence type="ECO:0000256" key="1">
    <source>
        <dbReference type="ARBA" id="ARBA00004651"/>
    </source>
</evidence>
<evidence type="ECO:0000256" key="4">
    <source>
        <dbReference type="ARBA" id="ARBA00022692"/>
    </source>
</evidence>
<dbReference type="RefSeq" id="WP_160938475.1">
    <property type="nucleotide sequence ID" value="NZ_SNVJ01000017.1"/>
</dbReference>
<feature type="transmembrane region" description="Helical" evidence="7">
    <location>
        <begin position="75"/>
        <end position="94"/>
    </location>
</feature>
<dbReference type="PANTHER" id="PTHR23501:SF174">
    <property type="entry name" value="MULTIDRUG EXPORT PROTEIN EMRB-RELATED"/>
    <property type="match status" value="1"/>
</dbReference>
<name>A0A845BIF2_9PROT</name>
<feature type="transmembrane region" description="Helical" evidence="7">
    <location>
        <begin position="161"/>
        <end position="182"/>
    </location>
</feature>
<gene>
    <name evidence="9" type="ORF">E0493_17105</name>
</gene>
<evidence type="ECO:0000259" key="8">
    <source>
        <dbReference type="PROSITE" id="PS50850"/>
    </source>
</evidence>
<dbReference type="EMBL" id="SNVJ01000017">
    <property type="protein sequence ID" value="MXP65067.1"/>
    <property type="molecule type" value="Genomic_DNA"/>
</dbReference>
<keyword evidence="10" id="KW-1185">Reference proteome</keyword>
<evidence type="ECO:0000256" key="5">
    <source>
        <dbReference type="ARBA" id="ARBA00022989"/>
    </source>
</evidence>
<evidence type="ECO:0000313" key="10">
    <source>
        <dbReference type="Proteomes" id="UP000460715"/>
    </source>
</evidence>
<keyword evidence="4 7" id="KW-0812">Transmembrane</keyword>
<dbReference type="SUPFAM" id="SSF103473">
    <property type="entry name" value="MFS general substrate transporter"/>
    <property type="match status" value="1"/>
</dbReference>
<keyword evidence="2" id="KW-0813">Transport</keyword>
<feature type="transmembrane region" description="Helical" evidence="7">
    <location>
        <begin position="263"/>
        <end position="284"/>
    </location>
</feature>
<dbReference type="Proteomes" id="UP000460715">
    <property type="component" value="Unassembled WGS sequence"/>
</dbReference>
<accession>A0A845BIF2</accession>
<keyword evidence="6 7" id="KW-0472">Membrane</keyword>
<dbReference type="GO" id="GO:0022857">
    <property type="term" value="F:transmembrane transporter activity"/>
    <property type="evidence" value="ECO:0007669"/>
    <property type="project" value="InterPro"/>
</dbReference>
<dbReference type="Gene3D" id="1.20.1720.10">
    <property type="entry name" value="Multidrug resistance protein D"/>
    <property type="match status" value="1"/>
</dbReference>
<dbReference type="Pfam" id="PF07690">
    <property type="entry name" value="MFS_1"/>
    <property type="match status" value="1"/>
</dbReference>
<proteinExistence type="predicted"/>